<keyword evidence="1" id="KW-0472">Membrane</keyword>
<dbReference type="Proteomes" id="UP001595878">
    <property type="component" value="Unassembled WGS sequence"/>
</dbReference>
<protein>
    <recommendedName>
        <fullName evidence="4">YbbR-like protein</fullName>
    </recommendedName>
</protein>
<sequence>MLRGIKINSVSAREFLFFLLFTTIIAGLIKLSKTYKTQFEVAIEVVDVPIDRTIQELTPGYVKVSAEGSGFSLLTNAIEEPTLKVSFTELQSVESHMYEYTVTARSLSQKEVVDNEGAVLAIVPPQIRIAVDSVASKRIPVQSNVAVSYKTGYGAKSKLRIEPDSITIVGPATSITSIKEVFTIGKELMEVDKKIAQDVALSTQELPQDVRLSQTTVNLVQDVAKYTEGKIVVPITILNDLDTQVKILPKTAEVSYIVELENFDKITPSDFLVTCDYENATDNDAYLPLKIAKAPATVKVARLINKQVKFIVIN</sequence>
<keyword evidence="3" id="KW-1185">Reference proteome</keyword>
<name>A0ABV9L7W0_9FLAO</name>
<evidence type="ECO:0008006" key="4">
    <source>
        <dbReference type="Google" id="ProtNLM"/>
    </source>
</evidence>
<proteinExistence type="predicted"/>
<evidence type="ECO:0000313" key="3">
    <source>
        <dbReference type="Proteomes" id="UP001595878"/>
    </source>
</evidence>
<dbReference type="RefSeq" id="WP_375251936.1">
    <property type="nucleotide sequence ID" value="NZ_JBHSHB010000008.1"/>
</dbReference>
<dbReference type="Gene3D" id="2.170.120.40">
    <property type="entry name" value="YbbR-like domain"/>
    <property type="match status" value="1"/>
</dbReference>
<comment type="caution">
    <text evidence="2">The sequence shown here is derived from an EMBL/GenBank/DDBJ whole genome shotgun (WGS) entry which is preliminary data.</text>
</comment>
<keyword evidence="1" id="KW-0812">Transmembrane</keyword>
<gene>
    <name evidence="2" type="ORF">ACFO5T_04950</name>
</gene>
<organism evidence="2 3">
    <name type="scientific">Dokdonia genika</name>
    <dbReference type="NCBI Taxonomy" id="308113"/>
    <lineage>
        <taxon>Bacteria</taxon>
        <taxon>Pseudomonadati</taxon>
        <taxon>Bacteroidota</taxon>
        <taxon>Flavobacteriia</taxon>
        <taxon>Flavobacteriales</taxon>
        <taxon>Flavobacteriaceae</taxon>
        <taxon>Dokdonia</taxon>
    </lineage>
</organism>
<evidence type="ECO:0000256" key="1">
    <source>
        <dbReference type="SAM" id="Phobius"/>
    </source>
</evidence>
<dbReference type="PANTHER" id="PTHR37804:SF1">
    <property type="entry name" value="CDAA REGULATORY PROTEIN CDAR"/>
    <property type="match status" value="1"/>
</dbReference>
<accession>A0ABV9L7W0</accession>
<dbReference type="EMBL" id="JBHSHB010000008">
    <property type="protein sequence ID" value="MFC4689773.1"/>
    <property type="molecule type" value="Genomic_DNA"/>
</dbReference>
<evidence type="ECO:0000313" key="2">
    <source>
        <dbReference type="EMBL" id="MFC4689773.1"/>
    </source>
</evidence>
<dbReference type="PANTHER" id="PTHR37804">
    <property type="entry name" value="CDAA REGULATORY PROTEIN CDAR"/>
    <property type="match status" value="1"/>
</dbReference>
<reference evidence="3" key="1">
    <citation type="journal article" date="2019" name="Int. J. Syst. Evol. Microbiol.">
        <title>The Global Catalogue of Microorganisms (GCM) 10K type strain sequencing project: providing services to taxonomists for standard genome sequencing and annotation.</title>
        <authorList>
            <consortium name="The Broad Institute Genomics Platform"/>
            <consortium name="The Broad Institute Genome Sequencing Center for Infectious Disease"/>
            <person name="Wu L."/>
            <person name="Ma J."/>
        </authorList>
    </citation>
    <scope>NUCLEOTIDE SEQUENCE [LARGE SCALE GENOMIC DNA]</scope>
    <source>
        <strain evidence="3">CGMCC 4.7427</strain>
    </source>
</reference>
<keyword evidence="1" id="KW-1133">Transmembrane helix</keyword>
<dbReference type="InterPro" id="IPR053154">
    <property type="entry name" value="c-di-AMP_regulator"/>
</dbReference>
<feature type="transmembrane region" description="Helical" evidence="1">
    <location>
        <begin position="12"/>
        <end position="29"/>
    </location>
</feature>